<gene>
    <name evidence="2" type="ORF">UFOVP735_10</name>
</gene>
<proteinExistence type="predicted"/>
<accession>A0A6J7X3G5</accession>
<dbReference type="EMBL" id="LR798334">
    <property type="protein sequence ID" value="CAB5223828.1"/>
    <property type="molecule type" value="Genomic_DNA"/>
</dbReference>
<evidence type="ECO:0000313" key="2">
    <source>
        <dbReference type="EMBL" id="CAB5223828.1"/>
    </source>
</evidence>
<sequence length="72" mass="8476">MSVLDMWSVCDRCGFDYKRRDLRKETTNFVVCYSCFDGLFDKKSHPQNKSPRPRRELKPVPDGRPDQTNYGS</sequence>
<feature type="compositionally biased region" description="Basic and acidic residues" evidence="1">
    <location>
        <begin position="53"/>
        <end position="65"/>
    </location>
</feature>
<protein>
    <submittedName>
        <fullName evidence="2">Uncharacterized protein</fullName>
    </submittedName>
</protein>
<organism evidence="2">
    <name type="scientific">uncultured Caudovirales phage</name>
    <dbReference type="NCBI Taxonomy" id="2100421"/>
    <lineage>
        <taxon>Viruses</taxon>
        <taxon>Duplodnaviria</taxon>
        <taxon>Heunggongvirae</taxon>
        <taxon>Uroviricota</taxon>
        <taxon>Caudoviricetes</taxon>
        <taxon>Peduoviridae</taxon>
        <taxon>Maltschvirus</taxon>
        <taxon>Maltschvirus maltsch</taxon>
    </lineage>
</organism>
<evidence type="ECO:0000256" key="1">
    <source>
        <dbReference type="SAM" id="MobiDB-lite"/>
    </source>
</evidence>
<name>A0A6J7X3G5_9CAUD</name>
<reference evidence="2" key="1">
    <citation type="submission" date="2020-05" db="EMBL/GenBank/DDBJ databases">
        <authorList>
            <person name="Chiriac C."/>
            <person name="Salcher M."/>
            <person name="Ghai R."/>
            <person name="Kavagutti S V."/>
        </authorList>
    </citation>
    <scope>NUCLEOTIDE SEQUENCE</scope>
</reference>
<feature type="region of interest" description="Disordered" evidence="1">
    <location>
        <begin position="41"/>
        <end position="72"/>
    </location>
</feature>